<evidence type="ECO:0000313" key="1">
    <source>
        <dbReference type="EMBL" id="MBD3942375.1"/>
    </source>
</evidence>
<sequence length="164" mass="17015">MKRSVIVGGVLAGAVVLVLAGVAWWLVSADQPRPAAPTTAASSTVTPSAQPAVDLPTAVERQLHAYADACTQPATTVPDHCGIVIPWAADLAELTGVAFRIEQRPTVAISPDSSSFDATGGVLVATVTGTTRDGATATFTYRTDTWTLRGDIDDEDGRIVVSVR</sequence>
<accession>A0ABR8NNZ5</accession>
<keyword evidence="2" id="KW-1185">Reference proteome</keyword>
<name>A0ABR8NNZ5_9MICO</name>
<evidence type="ECO:0000313" key="2">
    <source>
        <dbReference type="Proteomes" id="UP000598426"/>
    </source>
</evidence>
<comment type="caution">
    <text evidence="1">The sequence shown here is derived from an EMBL/GenBank/DDBJ whole genome shotgun (WGS) entry which is preliminary data.</text>
</comment>
<dbReference type="EMBL" id="JACXZS010000007">
    <property type="protein sequence ID" value="MBD3942375.1"/>
    <property type="molecule type" value="Genomic_DNA"/>
</dbReference>
<proteinExistence type="predicted"/>
<reference evidence="1 2" key="1">
    <citation type="submission" date="2020-09" db="EMBL/GenBank/DDBJ databases">
        <title>Isolation and identification of active actinomycetes.</title>
        <authorList>
            <person name="Li X."/>
        </authorList>
    </citation>
    <scope>NUCLEOTIDE SEQUENCE [LARGE SCALE GENOMIC DNA]</scope>
    <source>
        <strain evidence="1 2">NEAU-LLC</strain>
    </source>
</reference>
<dbReference type="Proteomes" id="UP000598426">
    <property type="component" value="Unassembled WGS sequence"/>
</dbReference>
<gene>
    <name evidence="1" type="ORF">IF188_11760</name>
</gene>
<dbReference type="RefSeq" id="WP_191171997.1">
    <property type="nucleotide sequence ID" value="NZ_JACXZS010000007.1"/>
</dbReference>
<organism evidence="1 2">
    <name type="scientific">Microbacterium helvum</name>
    <dbReference type="NCBI Taxonomy" id="2773713"/>
    <lineage>
        <taxon>Bacteria</taxon>
        <taxon>Bacillati</taxon>
        <taxon>Actinomycetota</taxon>
        <taxon>Actinomycetes</taxon>
        <taxon>Micrococcales</taxon>
        <taxon>Microbacteriaceae</taxon>
        <taxon>Microbacterium</taxon>
    </lineage>
</organism>
<protein>
    <submittedName>
        <fullName evidence="1">Uncharacterized protein</fullName>
    </submittedName>
</protein>